<dbReference type="PANTHER" id="PTHR46961:SF13">
    <property type="entry name" value="DYNEIN AXONEMAL HEAVY CHAIN 3"/>
    <property type="match status" value="1"/>
</dbReference>
<sequence>MYLACLNICFLSSLCVKRPKPNLYSVYPDEEYITKIIDESVEYFKLNRAGPQSYLKMYEKYYYLLDGTAERELDEFFALDPQPYLREFSERIHQYEVLHDELLFLRRDIPLNMVLLDCAPLNDALCACARRLRARIVEHFVMVNRKWNREICNVYEEMAARSSETPETTAQLVELISYIQECRDSAMLDLRLKARTTAEYVLFLMDHAHLSNEDINLNTRVFQWPFDMEENIDLTLKTLNTKKTMAEDKLSRKAIFEEKLKRHEKDLDLFRRFDPPLLNIDLLTEVVGKIDEIHNNLLEDKREADDIINEETLLEQEVSVYFSLQSMLAGAQPFHKLWHTARDFYEGYQLWSVILGP</sequence>
<proteinExistence type="predicted"/>
<dbReference type="Proteomes" id="UP000823941">
    <property type="component" value="Chromosome 17"/>
</dbReference>
<reference evidence="1 2" key="1">
    <citation type="submission" date="2021-06" db="EMBL/GenBank/DDBJ databases">
        <title>A haploid diamondback moth (Plutella xylostella L.) genome assembly resolves 31 chromosomes and identifies a diamide resistance mutation.</title>
        <authorList>
            <person name="Ward C.M."/>
            <person name="Perry K.D."/>
            <person name="Baker G."/>
            <person name="Powis K."/>
            <person name="Heckel D.G."/>
            <person name="Baxter S.W."/>
        </authorList>
    </citation>
    <scope>NUCLEOTIDE SEQUENCE [LARGE SCALE GENOMIC DNA]</scope>
    <source>
        <strain evidence="1 2">LV</strain>
        <tissue evidence="1">Single pupa</tissue>
    </source>
</reference>
<evidence type="ECO:0000313" key="1">
    <source>
        <dbReference type="EMBL" id="KAG7303050.1"/>
    </source>
</evidence>
<dbReference type="PANTHER" id="PTHR46961">
    <property type="entry name" value="DYNEIN HEAVY CHAIN 1, AXONEMAL-LIKE PROTEIN"/>
    <property type="match status" value="1"/>
</dbReference>
<protein>
    <submittedName>
        <fullName evidence="1">Uncharacterized protein</fullName>
    </submittedName>
</protein>
<dbReference type="EMBL" id="JAHIBW010000017">
    <property type="protein sequence ID" value="KAG7303050.1"/>
    <property type="molecule type" value="Genomic_DNA"/>
</dbReference>
<dbReference type="InterPro" id="IPR026983">
    <property type="entry name" value="DHC"/>
</dbReference>
<name>A0ABQ7QDB9_PLUXY</name>
<gene>
    <name evidence="1" type="ORF">JYU34_013068</name>
</gene>
<organism evidence="1 2">
    <name type="scientific">Plutella xylostella</name>
    <name type="common">Diamondback moth</name>
    <name type="synonym">Plutella maculipennis</name>
    <dbReference type="NCBI Taxonomy" id="51655"/>
    <lineage>
        <taxon>Eukaryota</taxon>
        <taxon>Metazoa</taxon>
        <taxon>Ecdysozoa</taxon>
        <taxon>Arthropoda</taxon>
        <taxon>Hexapoda</taxon>
        <taxon>Insecta</taxon>
        <taxon>Pterygota</taxon>
        <taxon>Neoptera</taxon>
        <taxon>Endopterygota</taxon>
        <taxon>Lepidoptera</taxon>
        <taxon>Glossata</taxon>
        <taxon>Ditrysia</taxon>
        <taxon>Yponomeutoidea</taxon>
        <taxon>Plutellidae</taxon>
        <taxon>Plutella</taxon>
    </lineage>
</organism>
<accession>A0ABQ7QDB9</accession>
<keyword evidence="2" id="KW-1185">Reference proteome</keyword>
<comment type="caution">
    <text evidence="1">The sequence shown here is derived from an EMBL/GenBank/DDBJ whole genome shotgun (WGS) entry which is preliminary data.</text>
</comment>
<evidence type="ECO:0000313" key="2">
    <source>
        <dbReference type="Proteomes" id="UP000823941"/>
    </source>
</evidence>